<gene>
    <name evidence="1" type="ORF">KPNJ2_04126</name>
</gene>
<accession>W8VHS7</accession>
<dbReference type="HOGENOM" id="CLU_3389889_0_0_6"/>
<dbReference type="KEGG" id="kps:KPNJ2_04126"/>
<dbReference type="EMBL" id="CP006918">
    <property type="protein sequence ID" value="AHM80906.1"/>
    <property type="molecule type" value="Genomic_DNA"/>
</dbReference>
<evidence type="ECO:0000313" key="2">
    <source>
        <dbReference type="Proteomes" id="UP000019586"/>
    </source>
</evidence>
<reference evidence="1 2" key="1">
    <citation type="journal article" date="2014" name="Proc. Natl. Acad. Sci. U.S.A.">
        <title>Molecular dissection of the evolution of carbapenem-resistant multilocus sequence type 258 Klebsiella pneumoniae.</title>
        <authorList>
            <person name="Deleo F.R."/>
            <person name="Chen L."/>
            <person name="Porcella S.F."/>
            <person name="Martens C.A."/>
            <person name="Kobayashi S.D."/>
            <person name="Porter A.R."/>
            <person name="Chavda K.D."/>
            <person name="Jacobs M.R."/>
            <person name="Mathema B."/>
            <person name="Olsen R.J."/>
            <person name="Bonomo R.A."/>
            <person name="Musser J.M."/>
            <person name="Kreiswirth B.N."/>
        </authorList>
    </citation>
    <scope>NUCLEOTIDE SEQUENCE [LARGE SCALE GENOMIC DNA]</scope>
    <source>
        <strain evidence="1">30684/NJST258_2</strain>
    </source>
</reference>
<dbReference type="AlphaFoldDB" id="W8VHS7"/>
<name>W8VHS7_KLEPN</name>
<sequence>MKQNEKLISVTLRQMSAGISTTLRHLSHSIVI</sequence>
<protein>
    <submittedName>
        <fullName evidence="1">Uncharacterized protein</fullName>
    </submittedName>
</protein>
<organism evidence="1 2">
    <name type="scientific">Klebsiella pneumoniae 30684/NJST258_2</name>
    <dbReference type="NCBI Taxonomy" id="1420013"/>
    <lineage>
        <taxon>Bacteria</taxon>
        <taxon>Pseudomonadati</taxon>
        <taxon>Pseudomonadota</taxon>
        <taxon>Gammaproteobacteria</taxon>
        <taxon>Enterobacterales</taxon>
        <taxon>Enterobacteriaceae</taxon>
        <taxon>Klebsiella/Raoultella group</taxon>
        <taxon>Klebsiella</taxon>
        <taxon>Klebsiella pneumoniae complex</taxon>
    </lineage>
</organism>
<evidence type="ECO:0000313" key="1">
    <source>
        <dbReference type="EMBL" id="AHM80906.1"/>
    </source>
</evidence>
<dbReference type="Proteomes" id="UP000019586">
    <property type="component" value="Chromosome"/>
</dbReference>
<proteinExistence type="predicted"/>